<dbReference type="GO" id="GO:0000012">
    <property type="term" value="P:single strand break repair"/>
    <property type="evidence" value="ECO:0007669"/>
    <property type="project" value="InterPro"/>
</dbReference>
<dbReference type="AlphaFoldDB" id="A0AAE1CR63"/>
<dbReference type="EMBL" id="JAWDGP010007138">
    <property type="protein sequence ID" value="KAK3729585.1"/>
    <property type="molecule type" value="Genomic_DNA"/>
</dbReference>
<dbReference type="Proteomes" id="UP001283361">
    <property type="component" value="Unassembled WGS sequence"/>
</dbReference>
<protein>
    <recommendedName>
        <fullName evidence="1">DNA-repair protein Xrcc1 N-terminal domain-containing protein</fullName>
    </recommendedName>
</protein>
<accession>A0AAE1CR63</accession>
<evidence type="ECO:0000313" key="3">
    <source>
        <dbReference type="Proteomes" id="UP001283361"/>
    </source>
</evidence>
<proteinExistence type="predicted"/>
<dbReference type="GO" id="GO:0005634">
    <property type="term" value="C:nucleus"/>
    <property type="evidence" value="ECO:0007669"/>
    <property type="project" value="InterPro"/>
</dbReference>
<evidence type="ECO:0000259" key="1">
    <source>
        <dbReference type="Pfam" id="PF01834"/>
    </source>
</evidence>
<dbReference type="FunFam" id="2.60.120.260:FF:000025">
    <property type="entry name" value="DNA repair protein XRCC1 isoform X1"/>
    <property type="match status" value="1"/>
</dbReference>
<dbReference type="Pfam" id="PF01834">
    <property type="entry name" value="XRCC1_N"/>
    <property type="match status" value="1"/>
</dbReference>
<reference evidence="2" key="1">
    <citation type="journal article" date="2023" name="G3 (Bethesda)">
        <title>A reference genome for the long-term kleptoplast-retaining sea slug Elysia crispata morphotype clarki.</title>
        <authorList>
            <person name="Eastman K.E."/>
            <person name="Pendleton A.L."/>
            <person name="Shaikh M.A."/>
            <person name="Suttiyut T."/>
            <person name="Ogas R."/>
            <person name="Tomko P."/>
            <person name="Gavelis G."/>
            <person name="Widhalm J.R."/>
            <person name="Wisecaver J.H."/>
        </authorList>
    </citation>
    <scope>NUCLEOTIDE SEQUENCE</scope>
    <source>
        <strain evidence="2">ECLA1</strain>
    </source>
</reference>
<sequence>DHCNKAINIVSGDGSRKWLSDKNDRSGKIEVVLQLEESCHLAYIDIGTIWCSSLEVRVGRSDWPQTTEFQSLIPVVSLMTPVDCRLGRGSCVTKMFSKVDFSSNIAAQKWDRLQVICRQPFRKDVQLGISFVRLKSSKPTYQSESKTDDDSKNILTPNKLNRDVSSIQQHFFRKMLPNKSERASSAVQLKQKLLKISGSGEYGSEHEQSLSRTAKLVLKASENSEAQKLVSSTPVTPKRGLFSNHLAKQMTLPIEQELKMFFPSLKINLADIEKLTVA</sequence>
<gene>
    <name evidence="2" type="ORF">RRG08_049762</name>
</gene>
<dbReference type="InterPro" id="IPR008979">
    <property type="entry name" value="Galactose-bd-like_sf"/>
</dbReference>
<name>A0AAE1CR63_9GAST</name>
<dbReference type="PANTHER" id="PTHR11370:SF4">
    <property type="entry name" value="DNA-REPAIR PROTEIN XRCC1 N-TERMINAL DOMAIN-CONTAINING PROTEIN"/>
    <property type="match status" value="1"/>
</dbReference>
<evidence type="ECO:0000313" key="2">
    <source>
        <dbReference type="EMBL" id="KAK3729585.1"/>
    </source>
</evidence>
<dbReference type="Gene3D" id="2.60.120.260">
    <property type="entry name" value="Galactose-binding domain-like"/>
    <property type="match status" value="1"/>
</dbReference>
<comment type="caution">
    <text evidence="2">The sequence shown here is derived from an EMBL/GenBank/DDBJ whole genome shotgun (WGS) entry which is preliminary data.</text>
</comment>
<feature type="non-terminal residue" evidence="2">
    <location>
        <position position="278"/>
    </location>
</feature>
<feature type="non-terminal residue" evidence="2">
    <location>
        <position position="1"/>
    </location>
</feature>
<keyword evidence="3" id="KW-1185">Reference proteome</keyword>
<dbReference type="PANTHER" id="PTHR11370">
    <property type="entry name" value="DNA-REPAIR PROTEIN XRCC1"/>
    <property type="match status" value="1"/>
</dbReference>
<dbReference type="InterPro" id="IPR002706">
    <property type="entry name" value="Xrcc1_N"/>
</dbReference>
<feature type="domain" description="DNA-repair protein Xrcc1 N-terminal" evidence="1">
    <location>
        <begin position="2"/>
        <end position="134"/>
    </location>
</feature>
<dbReference type="SUPFAM" id="SSF49785">
    <property type="entry name" value="Galactose-binding domain-like"/>
    <property type="match status" value="1"/>
</dbReference>
<dbReference type="GO" id="GO:0003684">
    <property type="term" value="F:damaged DNA binding"/>
    <property type="evidence" value="ECO:0007669"/>
    <property type="project" value="InterPro"/>
</dbReference>
<dbReference type="GO" id="GO:0006284">
    <property type="term" value="P:base-excision repair"/>
    <property type="evidence" value="ECO:0007669"/>
    <property type="project" value="TreeGrafter"/>
</dbReference>
<organism evidence="2 3">
    <name type="scientific">Elysia crispata</name>
    <name type="common">lettuce slug</name>
    <dbReference type="NCBI Taxonomy" id="231223"/>
    <lineage>
        <taxon>Eukaryota</taxon>
        <taxon>Metazoa</taxon>
        <taxon>Spiralia</taxon>
        <taxon>Lophotrochozoa</taxon>
        <taxon>Mollusca</taxon>
        <taxon>Gastropoda</taxon>
        <taxon>Heterobranchia</taxon>
        <taxon>Euthyneura</taxon>
        <taxon>Panpulmonata</taxon>
        <taxon>Sacoglossa</taxon>
        <taxon>Placobranchoidea</taxon>
        <taxon>Plakobranchidae</taxon>
        <taxon>Elysia</taxon>
    </lineage>
</organism>